<dbReference type="OrthoDB" id="9796817at2"/>
<feature type="transmembrane region" description="Helical" evidence="4">
    <location>
        <begin position="7"/>
        <end position="28"/>
    </location>
</feature>
<dbReference type="Gene3D" id="3.90.76.10">
    <property type="entry name" value="Dipeptide-binding Protein, Domain 1"/>
    <property type="match status" value="1"/>
</dbReference>
<dbReference type="InterPro" id="IPR000914">
    <property type="entry name" value="SBP_5_dom"/>
</dbReference>
<feature type="domain" description="Solute-binding protein family 5" evidence="5">
    <location>
        <begin position="97"/>
        <end position="422"/>
    </location>
</feature>
<accession>Q2NIU7</accession>
<dbReference type="KEGG" id="ayw:AYWB_529"/>
<proteinExistence type="inferred from homology"/>
<dbReference type="EMBL" id="CP000061">
    <property type="protein sequence ID" value="ABC65646.1"/>
    <property type="molecule type" value="Genomic_DNA"/>
</dbReference>
<evidence type="ECO:0000313" key="7">
    <source>
        <dbReference type="Proteomes" id="UP000001934"/>
    </source>
</evidence>
<dbReference type="InterPro" id="IPR030678">
    <property type="entry name" value="Peptide/Ni-bd"/>
</dbReference>
<protein>
    <submittedName>
        <fullName evidence="6">ABC-type dipeptide-binding protein, solute binding protein</fullName>
    </submittedName>
</protein>
<keyword evidence="2" id="KW-0813">Transport</keyword>
<dbReference type="Proteomes" id="UP000001934">
    <property type="component" value="Chromosome"/>
</dbReference>
<dbReference type="GO" id="GO:0043190">
    <property type="term" value="C:ATP-binding cassette (ABC) transporter complex"/>
    <property type="evidence" value="ECO:0007669"/>
    <property type="project" value="InterPro"/>
</dbReference>
<evidence type="ECO:0000256" key="3">
    <source>
        <dbReference type="ARBA" id="ARBA00022729"/>
    </source>
</evidence>
<dbReference type="GO" id="GO:0042597">
    <property type="term" value="C:periplasmic space"/>
    <property type="evidence" value="ECO:0007669"/>
    <property type="project" value="UniProtKB-ARBA"/>
</dbReference>
<dbReference type="eggNOG" id="COG0747">
    <property type="taxonomic scope" value="Bacteria"/>
</dbReference>
<comment type="similarity">
    <text evidence="1">Belongs to the bacterial solute-binding protein 5 family.</text>
</comment>
<keyword evidence="4" id="KW-0472">Membrane</keyword>
<dbReference type="PANTHER" id="PTHR30290:SF9">
    <property type="entry name" value="OLIGOPEPTIDE-BINDING PROTEIN APPA"/>
    <property type="match status" value="1"/>
</dbReference>
<dbReference type="STRING" id="322098.AYWB_529"/>
<dbReference type="GO" id="GO:1904680">
    <property type="term" value="F:peptide transmembrane transporter activity"/>
    <property type="evidence" value="ECO:0007669"/>
    <property type="project" value="TreeGrafter"/>
</dbReference>
<dbReference type="SUPFAM" id="SSF53850">
    <property type="entry name" value="Periplasmic binding protein-like II"/>
    <property type="match status" value="1"/>
</dbReference>
<evidence type="ECO:0000256" key="2">
    <source>
        <dbReference type="ARBA" id="ARBA00022448"/>
    </source>
</evidence>
<gene>
    <name evidence="6" type="primary">dppA</name>
    <name evidence="6" type="ordered locus">AYWB_529</name>
</gene>
<evidence type="ECO:0000259" key="5">
    <source>
        <dbReference type="Pfam" id="PF00496"/>
    </source>
</evidence>
<organism evidence="6 7">
    <name type="scientific">Aster yellows witches'-broom phytoplasma (strain AYWB)</name>
    <dbReference type="NCBI Taxonomy" id="322098"/>
    <lineage>
        <taxon>Bacteria</taxon>
        <taxon>Bacillati</taxon>
        <taxon>Mycoplasmatota</taxon>
        <taxon>Mollicutes</taxon>
        <taxon>Acholeplasmatales</taxon>
        <taxon>Acholeplasmataceae</taxon>
        <taxon>Candidatus Phytoplasma</taxon>
        <taxon>16SrI (Aster yellows group)</taxon>
    </lineage>
</organism>
<dbReference type="HOGENOM" id="CLU_520575_0_0_14"/>
<keyword evidence="4" id="KW-1133">Transmembrane helix</keyword>
<dbReference type="RefSeq" id="WP_011412808.1">
    <property type="nucleotide sequence ID" value="NC_007716.1"/>
</dbReference>
<evidence type="ECO:0000256" key="4">
    <source>
        <dbReference type="SAM" id="Phobius"/>
    </source>
</evidence>
<dbReference type="AlphaFoldDB" id="Q2NIU7"/>
<dbReference type="PIRSF" id="PIRSF002741">
    <property type="entry name" value="MppA"/>
    <property type="match status" value="1"/>
</dbReference>
<dbReference type="Gene3D" id="3.40.190.10">
    <property type="entry name" value="Periplasmic binding protein-like II"/>
    <property type="match status" value="1"/>
</dbReference>
<name>Q2NIU7_AYWBP</name>
<reference evidence="6 7" key="1">
    <citation type="journal article" date="2006" name="J. Bacteriol.">
        <title>Living with genome instability: the adaptation of phytoplasmas to diverse environments of their insect and plant hosts.</title>
        <authorList>
            <person name="Bai X."/>
            <person name="Zhang J."/>
            <person name="Ewing A."/>
            <person name="Miller S.A."/>
            <person name="Jancso Radek A."/>
            <person name="Shevchenko D.V."/>
            <person name="Tsukerman K."/>
            <person name="Walunas T."/>
            <person name="Lapidus A."/>
            <person name="Campbell J.W."/>
            <person name="Hogenhout S.A."/>
        </authorList>
    </citation>
    <scope>NUCLEOTIDE SEQUENCE [LARGE SCALE GENOMIC DNA]</scope>
    <source>
        <strain evidence="6 7">AYWB</strain>
    </source>
</reference>
<evidence type="ECO:0000313" key="6">
    <source>
        <dbReference type="EMBL" id="ABC65646.1"/>
    </source>
</evidence>
<dbReference type="PANTHER" id="PTHR30290">
    <property type="entry name" value="PERIPLASMIC BINDING COMPONENT OF ABC TRANSPORTER"/>
    <property type="match status" value="1"/>
</dbReference>
<dbReference type="Pfam" id="PF00496">
    <property type="entry name" value="SBP_bac_5"/>
    <property type="match status" value="1"/>
</dbReference>
<evidence type="ECO:0000256" key="1">
    <source>
        <dbReference type="ARBA" id="ARBA00005695"/>
    </source>
</evidence>
<dbReference type="GO" id="GO:0015833">
    <property type="term" value="P:peptide transport"/>
    <property type="evidence" value="ECO:0007669"/>
    <property type="project" value="TreeGrafter"/>
</dbReference>
<keyword evidence="3" id="KW-0732">Signal</keyword>
<dbReference type="Gene3D" id="3.10.105.10">
    <property type="entry name" value="Dipeptide-binding Protein, Domain 3"/>
    <property type="match status" value="1"/>
</dbReference>
<dbReference type="InterPro" id="IPR039424">
    <property type="entry name" value="SBP_5"/>
</dbReference>
<dbReference type="CDD" id="cd00995">
    <property type="entry name" value="PBP2_NikA_DppA_OppA_like"/>
    <property type="match status" value="1"/>
</dbReference>
<sequence length="513" mass="59420">MIKKQNIKLLILGFIAIFIIVIFTYHLVKDSIENKDNTTIKIASNTDINGLDPTKKEFSQTAIGNRFFRCIHDNLLSVKIDEQNNEKIITKLVDKCEKKGKEITFTLRNNAYFHNGEKVTFEDIEFSINRGKENKNDMYSFVENIQKIDNIQFKITLKNDVVFWDFYFTHFIRILNKKAVEKNPNESLKIGTGPYKLKEWVPNDFILLERFDKYYNGETSNNAPEKILIKIIPDPDTVLQEIEQGNIDATFNYPFERITDLESQKLSNIKIIEGEGISAQYCYINKQSTTLEVRKAITKALDISKYIKDLQLKANPLESYIPNGLIGYDKNLKHNPTNVEEAKEIIKTLPIENKTLKLGIAQSKPLDLTKKIVEGLREVGFTVELEQMEFNALIEKSINTNDLNILFMGENYDLEYGHKVLCDYFIQGKGYNFCHVDEKDENKIKKNLEAGLKAKDSKTFEKSVQDVNKYIHDQFYIIPLYSSKNFTITTSKIQKGLKTNKFGHFDITQIKKI</sequence>
<dbReference type="PhylomeDB" id="Q2NIU7"/>
<keyword evidence="4" id="KW-0812">Transmembrane</keyword>
<keyword evidence="7" id="KW-1185">Reference proteome</keyword>